<comment type="caution">
    <text evidence="2">The sequence shown here is derived from an EMBL/GenBank/DDBJ whole genome shotgun (WGS) entry which is preliminary data.</text>
</comment>
<protein>
    <submittedName>
        <fullName evidence="2">Uncharacterized protein</fullName>
    </submittedName>
</protein>
<feature type="compositionally biased region" description="Low complexity" evidence="1">
    <location>
        <begin position="294"/>
        <end position="312"/>
    </location>
</feature>
<evidence type="ECO:0000313" key="2">
    <source>
        <dbReference type="EMBL" id="KYO02836.1"/>
    </source>
</evidence>
<dbReference type="KEGG" id="pgab:PGSY75_0414400"/>
<gene>
    <name evidence="2" type="ORF">PGSY75_0414400</name>
</gene>
<organism evidence="2 3">
    <name type="scientific">Plasmodium gaboni</name>
    <dbReference type="NCBI Taxonomy" id="647221"/>
    <lineage>
        <taxon>Eukaryota</taxon>
        <taxon>Sar</taxon>
        <taxon>Alveolata</taxon>
        <taxon>Apicomplexa</taxon>
        <taxon>Aconoidasida</taxon>
        <taxon>Haemosporida</taxon>
        <taxon>Plasmodiidae</taxon>
        <taxon>Plasmodium</taxon>
        <taxon>Plasmodium (Laverania)</taxon>
    </lineage>
</organism>
<name>A0A151LUG8_9APIC</name>
<dbReference type="VEuPathDB" id="PlasmoDB:PGSY75_0414400"/>
<sequence length="331" mass="38908">MDDDEINKEKPMVHISIKERQIRISQLLNSNKNDKGPTKTVEFNLLEEQKNSKCVNKFNMEKRQLSLKNTAIAEKLNNALFSKGNSCTDNTLISYDRKNTDQSKELNLKNKDVGSLKKMDYSLLNKKISENYKNQLSNVLLMKNNNPQTLYYKNAPKKKKDTDIFEKGISIEGVLINKKVDNSNEDNETEKKKHILKLFSKNSFHVNKHDTTMEKNNNSLQKEMKSYYKNKTFTDRFLHLKHESYNSEDINSETTYKNKTIVENTTTINRNKKKMFSYFKNICKRRKHKINSKQQLHSSQSNSTTSIQSLNENENKNKNKKHSKFFFFCVK</sequence>
<dbReference type="GeneID" id="29774811"/>
<evidence type="ECO:0000256" key="1">
    <source>
        <dbReference type="SAM" id="MobiDB-lite"/>
    </source>
</evidence>
<dbReference type="Proteomes" id="UP000076004">
    <property type="component" value="Chromosome 4"/>
</dbReference>
<proteinExistence type="predicted"/>
<accession>A0A151LUG8</accession>
<dbReference type="AlphaFoldDB" id="A0A151LUG8"/>
<feature type="region of interest" description="Disordered" evidence="1">
    <location>
        <begin position="289"/>
        <end position="316"/>
    </location>
</feature>
<evidence type="ECO:0000313" key="3">
    <source>
        <dbReference type="Proteomes" id="UP000076004"/>
    </source>
</evidence>
<dbReference type="VEuPathDB" id="PlasmoDB:PGABG01_0412200"/>
<dbReference type="RefSeq" id="XP_018643356.1">
    <property type="nucleotide sequence ID" value="XM_018784194.1"/>
</dbReference>
<reference evidence="2 3" key="1">
    <citation type="journal article" date="2016" name="Nat. Commun.">
        <title>Genomes of cryptic chimpanzee Plasmodium species reveal key evolutionary events leading to human malaria.</title>
        <authorList>
            <person name="Sundararaman S.A."/>
            <person name="Plenderleith L.J."/>
            <person name="Liu W."/>
            <person name="Loy D.E."/>
            <person name="Learn G.H."/>
            <person name="Li Y."/>
            <person name="Shaw K.S."/>
            <person name="Ayouba A."/>
            <person name="Peeters M."/>
            <person name="Speede S."/>
            <person name="Shaw G.M."/>
            <person name="Bushman F.D."/>
            <person name="Brisson D."/>
            <person name="Rayner J.C."/>
            <person name="Sharp P.M."/>
            <person name="Hahn B.H."/>
        </authorList>
    </citation>
    <scope>NUCLEOTIDE SEQUENCE [LARGE SCALE GENOMIC DNA]</scope>
    <source>
        <strain evidence="2 3">SY75</strain>
    </source>
</reference>
<dbReference type="EMBL" id="LVLB01000005">
    <property type="protein sequence ID" value="KYO02836.1"/>
    <property type="molecule type" value="Genomic_DNA"/>
</dbReference>